<reference evidence="2" key="1">
    <citation type="journal article" date="2020" name="mSystems">
        <title>Genome- and Community-Level Interaction Insights into Carbon Utilization and Element Cycling Functions of Hydrothermarchaeota in Hydrothermal Sediment.</title>
        <authorList>
            <person name="Zhou Z."/>
            <person name="Liu Y."/>
            <person name="Xu W."/>
            <person name="Pan J."/>
            <person name="Luo Z.H."/>
            <person name="Li M."/>
        </authorList>
    </citation>
    <scope>NUCLEOTIDE SEQUENCE [LARGE SCALE GENOMIC DNA]</scope>
    <source>
        <strain evidence="2">SpSt-780</strain>
    </source>
</reference>
<protein>
    <submittedName>
        <fullName evidence="2">dTDP-4-dehydrorhamnose 3,5-epimerase</fullName>
    </submittedName>
</protein>
<dbReference type="PANTHER" id="PTHR21047">
    <property type="entry name" value="DTDP-6-DEOXY-D-GLUCOSE-3,5 EPIMERASE"/>
    <property type="match status" value="1"/>
</dbReference>
<evidence type="ECO:0000256" key="1">
    <source>
        <dbReference type="PIRSR" id="PIRSR600888-3"/>
    </source>
</evidence>
<name>A0A7C4UBI6_UNCW3</name>
<organism evidence="2">
    <name type="scientific">candidate division WOR-3 bacterium</name>
    <dbReference type="NCBI Taxonomy" id="2052148"/>
    <lineage>
        <taxon>Bacteria</taxon>
        <taxon>Bacteria division WOR-3</taxon>
    </lineage>
</organism>
<dbReference type="AlphaFoldDB" id="A0A7C4UBI6"/>
<dbReference type="PANTHER" id="PTHR21047:SF2">
    <property type="entry name" value="THYMIDINE DIPHOSPHO-4-KETO-RHAMNOSE 3,5-EPIMERASE"/>
    <property type="match status" value="1"/>
</dbReference>
<evidence type="ECO:0000313" key="2">
    <source>
        <dbReference type="EMBL" id="HGW91134.1"/>
    </source>
</evidence>
<dbReference type="InterPro" id="IPR011051">
    <property type="entry name" value="RmlC_Cupin_sf"/>
</dbReference>
<dbReference type="Gene3D" id="2.60.120.10">
    <property type="entry name" value="Jelly Rolls"/>
    <property type="match status" value="1"/>
</dbReference>
<comment type="caution">
    <text evidence="2">The sequence shown here is derived from an EMBL/GenBank/DDBJ whole genome shotgun (WGS) entry which is preliminary data.</text>
</comment>
<dbReference type="GO" id="GO:0005829">
    <property type="term" value="C:cytosol"/>
    <property type="evidence" value="ECO:0007669"/>
    <property type="project" value="TreeGrafter"/>
</dbReference>
<dbReference type="SUPFAM" id="SSF51182">
    <property type="entry name" value="RmlC-like cupins"/>
    <property type="match status" value="1"/>
</dbReference>
<accession>A0A7C4UBI6</accession>
<dbReference type="InterPro" id="IPR014710">
    <property type="entry name" value="RmlC-like_jellyroll"/>
</dbReference>
<gene>
    <name evidence="2" type="ORF">ENV67_01155</name>
</gene>
<sequence length="152" mass="17969">MRLIEGVKVKRLNLIPDERGFLIEVLRNDDEIFEKFGQVYVTTAYPQVVKAWHSHRYQKDNIVCIKGMIKLVLYDDREGSPTKGLINEFFIGERNPSLIHIPEFVWHGFKNIGDELCYVINIPTNTYNYENPDEMRRPAHNDIPYNWERKDG</sequence>
<feature type="site" description="Participates in a stacking interaction with the thymidine ring of dTDP-4-oxo-6-deoxyglucose" evidence="1">
    <location>
        <position position="127"/>
    </location>
</feature>
<proteinExistence type="predicted"/>
<dbReference type="EMBL" id="DTHG01000013">
    <property type="protein sequence ID" value="HGW91134.1"/>
    <property type="molecule type" value="Genomic_DNA"/>
</dbReference>
<dbReference type="Pfam" id="PF00908">
    <property type="entry name" value="dTDP_sugar_isom"/>
    <property type="match status" value="1"/>
</dbReference>
<dbReference type="GO" id="GO:0000271">
    <property type="term" value="P:polysaccharide biosynthetic process"/>
    <property type="evidence" value="ECO:0007669"/>
    <property type="project" value="TreeGrafter"/>
</dbReference>
<dbReference type="InterPro" id="IPR000888">
    <property type="entry name" value="RmlC-like"/>
</dbReference>
<dbReference type="GO" id="GO:0008830">
    <property type="term" value="F:dTDP-4-dehydrorhamnose 3,5-epimerase activity"/>
    <property type="evidence" value="ECO:0007669"/>
    <property type="project" value="InterPro"/>
</dbReference>